<protein>
    <submittedName>
        <fullName evidence="1">Uncharacterized protein</fullName>
    </submittedName>
</protein>
<keyword evidence="2" id="KW-1185">Reference proteome</keyword>
<proteinExistence type="predicted"/>
<accession>A0A1I1DKR9</accession>
<gene>
    <name evidence="1" type="ORF">SAMN02745150_00632</name>
</gene>
<organism evidence="1 2">
    <name type="scientific">Brevinema andersonii</name>
    <dbReference type="NCBI Taxonomy" id="34097"/>
    <lineage>
        <taxon>Bacteria</taxon>
        <taxon>Pseudomonadati</taxon>
        <taxon>Spirochaetota</taxon>
        <taxon>Spirochaetia</taxon>
        <taxon>Brevinematales</taxon>
        <taxon>Brevinemataceae</taxon>
        <taxon>Brevinema</taxon>
    </lineage>
</organism>
<name>A0A1I1DKR9_BREAD</name>
<evidence type="ECO:0000313" key="2">
    <source>
        <dbReference type="Proteomes" id="UP000240042"/>
    </source>
</evidence>
<dbReference type="RefSeq" id="WP_092318540.1">
    <property type="nucleotide sequence ID" value="NZ_FOKY01000002.1"/>
</dbReference>
<reference evidence="2" key="1">
    <citation type="submission" date="2016-10" db="EMBL/GenBank/DDBJ databases">
        <authorList>
            <person name="Varghese N."/>
            <person name="Submissions S."/>
        </authorList>
    </citation>
    <scope>NUCLEOTIDE SEQUENCE [LARGE SCALE GENOMIC DNA]</scope>
    <source>
        <strain evidence="2">ATCC 43811</strain>
    </source>
</reference>
<dbReference type="AlphaFoldDB" id="A0A1I1DKR9"/>
<evidence type="ECO:0000313" key="1">
    <source>
        <dbReference type="EMBL" id="SFB75491.1"/>
    </source>
</evidence>
<sequence>MKLRNDNTEGLIALDFTILPCIIQSININGRNLFDIIDNQVSSKGSQSTYINIDAPTTNHIGENPYASLEILEGLFQIKKSILKPSIISNIHINARGIIFVLWEEFTSRDSSNNNLISVSLGFRTVSWLKDKKNA</sequence>
<dbReference type="EMBL" id="FOKY01000002">
    <property type="protein sequence ID" value="SFB75491.1"/>
    <property type="molecule type" value="Genomic_DNA"/>
</dbReference>
<dbReference type="Proteomes" id="UP000240042">
    <property type="component" value="Unassembled WGS sequence"/>
</dbReference>
<dbReference type="STRING" id="34097.SAMN02745150_00632"/>